<feature type="compositionally biased region" description="Polar residues" evidence="1">
    <location>
        <begin position="1"/>
        <end position="10"/>
    </location>
</feature>
<dbReference type="AlphaFoldDB" id="A0A453IQZ4"/>
<dbReference type="Gramene" id="AET4Gv20646800.6">
    <property type="protein sequence ID" value="AET4Gv20646800.6"/>
    <property type="gene ID" value="AET4Gv20646800"/>
</dbReference>
<protein>
    <submittedName>
        <fullName evidence="2">Uncharacterized protein</fullName>
    </submittedName>
</protein>
<feature type="region of interest" description="Disordered" evidence="1">
    <location>
        <begin position="1"/>
        <end position="24"/>
    </location>
</feature>
<accession>A0A453IQZ4</accession>
<proteinExistence type="predicted"/>
<keyword evidence="3" id="KW-1185">Reference proteome</keyword>
<sequence length="49" mass="5317">GHRSLDNTASPLAPQNIPNSKAQSIDQSRSNIVVFVDRALAREVFSCCC</sequence>
<evidence type="ECO:0000256" key="1">
    <source>
        <dbReference type="SAM" id="MobiDB-lite"/>
    </source>
</evidence>
<evidence type="ECO:0000313" key="3">
    <source>
        <dbReference type="Proteomes" id="UP000015105"/>
    </source>
</evidence>
<name>A0A453IQZ4_AEGTS</name>
<reference evidence="3" key="1">
    <citation type="journal article" date="2014" name="Science">
        <title>Ancient hybridizations among the ancestral genomes of bread wheat.</title>
        <authorList>
            <consortium name="International Wheat Genome Sequencing Consortium,"/>
            <person name="Marcussen T."/>
            <person name="Sandve S.R."/>
            <person name="Heier L."/>
            <person name="Spannagl M."/>
            <person name="Pfeifer M."/>
            <person name="Jakobsen K.S."/>
            <person name="Wulff B.B."/>
            <person name="Steuernagel B."/>
            <person name="Mayer K.F."/>
            <person name="Olsen O.A."/>
        </authorList>
    </citation>
    <scope>NUCLEOTIDE SEQUENCE [LARGE SCALE GENOMIC DNA]</scope>
    <source>
        <strain evidence="3">cv. AL8/78</strain>
    </source>
</reference>
<reference evidence="2" key="3">
    <citation type="journal article" date="2017" name="Nature">
        <title>Genome sequence of the progenitor of the wheat D genome Aegilops tauschii.</title>
        <authorList>
            <person name="Luo M.C."/>
            <person name="Gu Y.Q."/>
            <person name="Puiu D."/>
            <person name="Wang H."/>
            <person name="Twardziok S.O."/>
            <person name="Deal K.R."/>
            <person name="Huo N."/>
            <person name="Zhu T."/>
            <person name="Wang L."/>
            <person name="Wang Y."/>
            <person name="McGuire P.E."/>
            <person name="Liu S."/>
            <person name="Long H."/>
            <person name="Ramasamy R.K."/>
            <person name="Rodriguez J.C."/>
            <person name="Van S.L."/>
            <person name="Yuan L."/>
            <person name="Wang Z."/>
            <person name="Xia Z."/>
            <person name="Xiao L."/>
            <person name="Anderson O.D."/>
            <person name="Ouyang S."/>
            <person name="Liang Y."/>
            <person name="Zimin A.V."/>
            <person name="Pertea G."/>
            <person name="Qi P."/>
            <person name="Bennetzen J.L."/>
            <person name="Dai X."/>
            <person name="Dawson M.W."/>
            <person name="Muller H.G."/>
            <person name="Kugler K."/>
            <person name="Rivarola-Duarte L."/>
            <person name="Spannagl M."/>
            <person name="Mayer K.F.X."/>
            <person name="Lu F.H."/>
            <person name="Bevan M.W."/>
            <person name="Leroy P."/>
            <person name="Li P."/>
            <person name="You F.M."/>
            <person name="Sun Q."/>
            <person name="Liu Z."/>
            <person name="Lyons E."/>
            <person name="Wicker T."/>
            <person name="Salzberg S.L."/>
            <person name="Devos K.M."/>
            <person name="Dvorak J."/>
        </authorList>
    </citation>
    <scope>NUCLEOTIDE SEQUENCE [LARGE SCALE GENOMIC DNA]</scope>
    <source>
        <strain evidence="2">cv. AL8/78</strain>
    </source>
</reference>
<evidence type="ECO:0000313" key="2">
    <source>
        <dbReference type="EnsemblPlants" id="AET4Gv20646800.6"/>
    </source>
</evidence>
<dbReference type="Proteomes" id="UP000015105">
    <property type="component" value="Chromosome 4D"/>
</dbReference>
<dbReference type="EnsemblPlants" id="AET4Gv20646800.6">
    <property type="protein sequence ID" value="AET4Gv20646800.6"/>
    <property type="gene ID" value="AET4Gv20646800"/>
</dbReference>
<reference evidence="2" key="5">
    <citation type="journal article" date="2021" name="G3 (Bethesda)">
        <title>Aegilops tauschii genome assembly Aet v5.0 features greater sequence contiguity and improved annotation.</title>
        <authorList>
            <person name="Wang L."/>
            <person name="Zhu T."/>
            <person name="Rodriguez J.C."/>
            <person name="Deal K.R."/>
            <person name="Dubcovsky J."/>
            <person name="McGuire P.E."/>
            <person name="Lux T."/>
            <person name="Spannagl M."/>
            <person name="Mayer K.F.X."/>
            <person name="Baldrich P."/>
            <person name="Meyers B.C."/>
            <person name="Huo N."/>
            <person name="Gu Y.Q."/>
            <person name="Zhou H."/>
            <person name="Devos K.M."/>
            <person name="Bennetzen J.L."/>
            <person name="Unver T."/>
            <person name="Budak H."/>
            <person name="Gulick P.J."/>
            <person name="Galiba G."/>
            <person name="Kalapos B."/>
            <person name="Nelson D.R."/>
            <person name="Li P."/>
            <person name="You F.M."/>
            <person name="Luo M.C."/>
            <person name="Dvorak J."/>
        </authorList>
    </citation>
    <scope>NUCLEOTIDE SEQUENCE [LARGE SCALE GENOMIC DNA]</scope>
    <source>
        <strain evidence="2">cv. AL8/78</strain>
    </source>
</reference>
<organism evidence="2 3">
    <name type="scientific">Aegilops tauschii subsp. strangulata</name>
    <name type="common">Goatgrass</name>
    <dbReference type="NCBI Taxonomy" id="200361"/>
    <lineage>
        <taxon>Eukaryota</taxon>
        <taxon>Viridiplantae</taxon>
        <taxon>Streptophyta</taxon>
        <taxon>Embryophyta</taxon>
        <taxon>Tracheophyta</taxon>
        <taxon>Spermatophyta</taxon>
        <taxon>Magnoliopsida</taxon>
        <taxon>Liliopsida</taxon>
        <taxon>Poales</taxon>
        <taxon>Poaceae</taxon>
        <taxon>BOP clade</taxon>
        <taxon>Pooideae</taxon>
        <taxon>Triticodae</taxon>
        <taxon>Triticeae</taxon>
        <taxon>Triticinae</taxon>
        <taxon>Aegilops</taxon>
    </lineage>
</organism>
<reference evidence="3" key="2">
    <citation type="journal article" date="2017" name="Nat. Plants">
        <title>The Aegilops tauschii genome reveals multiple impacts of transposons.</title>
        <authorList>
            <person name="Zhao G."/>
            <person name="Zou C."/>
            <person name="Li K."/>
            <person name="Wang K."/>
            <person name="Li T."/>
            <person name="Gao L."/>
            <person name="Zhang X."/>
            <person name="Wang H."/>
            <person name="Yang Z."/>
            <person name="Liu X."/>
            <person name="Jiang W."/>
            <person name="Mao L."/>
            <person name="Kong X."/>
            <person name="Jiao Y."/>
            <person name="Jia J."/>
        </authorList>
    </citation>
    <scope>NUCLEOTIDE SEQUENCE [LARGE SCALE GENOMIC DNA]</scope>
    <source>
        <strain evidence="3">cv. AL8/78</strain>
    </source>
</reference>
<reference evidence="2" key="4">
    <citation type="submission" date="2019-03" db="UniProtKB">
        <authorList>
            <consortium name="EnsemblPlants"/>
        </authorList>
    </citation>
    <scope>IDENTIFICATION</scope>
</reference>